<feature type="transmembrane region" description="Helical" evidence="5">
    <location>
        <begin position="318"/>
        <end position="338"/>
    </location>
</feature>
<evidence type="ECO:0000313" key="8">
    <source>
        <dbReference type="Proteomes" id="UP000434409"/>
    </source>
</evidence>
<dbReference type="GO" id="GO:0140359">
    <property type="term" value="F:ABC-type transporter activity"/>
    <property type="evidence" value="ECO:0007669"/>
    <property type="project" value="InterPro"/>
</dbReference>
<keyword evidence="4 5" id="KW-0472">Membrane</keyword>
<dbReference type="Pfam" id="PF12698">
    <property type="entry name" value="ABC2_membrane_3"/>
    <property type="match status" value="1"/>
</dbReference>
<dbReference type="RefSeq" id="WP_154475895.1">
    <property type="nucleotide sequence ID" value="NZ_VULY01000018.1"/>
</dbReference>
<feature type="transmembrane region" description="Helical" evidence="5">
    <location>
        <begin position="238"/>
        <end position="264"/>
    </location>
</feature>
<feature type="domain" description="ABC-2 type transporter transmembrane" evidence="6">
    <location>
        <begin position="19"/>
        <end position="386"/>
    </location>
</feature>
<evidence type="ECO:0000256" key="3">
    <source>
        <dbReference type="ARBA" id="ARBA00022989"/>
    </source>
</evidence>
<dbReference type="PANTHER" id="PTHR43471:SF3">
    <property type="entry name" value="ABC TRANSPORTER PERMEASE PROTEIN NATB"/>
    <property type="match status" value="1"/>
</dbReference>
<evidence type="ECO:0000313" key="7">
    <source>
        <dbReference type="EMBL" id="MSR93127.1"/>
    </source>
</evidence>
<feature type="transmembrane region" description="Helical" evidence="5">
    <location>
        <begin position="21"/>
        <end position="44"/>
    </location>
</feature>
<accession>A0A6N7UZ04</accession>
<reference evidence="7 8" key="1">
    <citation type="submission" date="2019-08" db="EMBL/GenBank/DDBJ databases">
        <title>In-depth cultivation of the pig gut microbiome towards novel bacterial diversity and tailored functional studies.</title>
        <authorList>
            <person name="Wylensek D."/>
            <person name="Hitch T.C.A."/>
            <person name="Clavel T."/>
        </authorList>
    </citation>
    <scope>NUCLEOTIDE SEQUENCE [LARGE SCALE GENOMIC DNA]</scope>
    <source>
        <strain evidence="7 8">68-1-5</strain>
    </source>
</reference>
<keyword evidence="8" id="KW-1185">Reference proteome</keyword>
<protein>
    <submittedName>
        <fullName evidence="7">ABC transporter permease</fullName>
    </submittedName>
</protein>
<keyword evidence="2 5" id="KW-0812">Transmembrane</keyword>
<feature type="transmembrane region" description="Helical" evidence="5">
    <location>
        <begin position="195"/>
        <end position="217"/>
    </location>
</feature>
<evidence type="ECO:0000256" key="2">
    <source>
        <dbReference type="ARBA" id="ARBA00022692"/>
    </source>
</evidence>
<comment type="caution">
    <text evidence="7">The sequence shown here is derived from an EMBL/GenBank/DDBJ whole genome shotgun (WGS) entry which is preliminary data.</text>
</comment>
<evidence type="ECO:0000259" key="6">
    <source>
        <dbReference type="Pfam" id="PF12698"/>
    </source>
</evidence>
<sequence length="402" mass="44936">MKGIREIFGKEMARIFRDKKMVFSVFVLPVVIMLVIFSVVGMMAERKQKDIEAHKSRIYTLHAPTDFQQQMEASGFLAEYTQIESEKEFEAAKKKIKEGEIDLIVRFSDGFEEQTKAYKEGEPLPWVNTYENPSEEYSAKTSSFVKTMLESYRQTLLVERVEDLRQLTVFEVNTDNSQMYIQDKAKATGKMAGTMLPYFVTVFLFAGAMGIGTDMIAGEKERGTMYSLLVTPIQRSSIVLGKVFSLMTISGISAIVYVTALAVAANTIFKDKLSGANFHLDIQAGQIAMLGVLLLFMSFLYSTIIALISVFAKTVKEAGTYIMPAYMLVLIIGLISMFSTGKPQESLWFVPFYNNAMAIQGIMSQEITLFQYGITVAETLALGVILTGVIVKAFESEKVMSK</sequence>
<feature type="transmembrane region" description="Helical" evidence="5">
    <location>
        <begin position="284"/>
        <end position="311"/>
    </location>
</feature>
<dbReference type="Proteomes" id="UP000434409">
    <property type="component" value="Unassembled WGS sequence"/>
</dbReference>
<name>A0A6N7UZ04_9FIRM</name>
<evidence type="ECO:0000256" key="5">
    <source>
        <dbReference type="SAM" id="Phobius"/>
    </source>
</evidence>
<dbReference type="GO" id="GO:0016020">
    <property type="term" value="C:membrane"/>
    <property type="evidence" value="ECO:0007669"/>
    <property type="project" value="UniProtKB-SubCell"/>
</dbReference>
<dbReference type="PANTHER" id="PTHR43471">
    <property type="entry name" value="ABC TRANSPORTER PERMEASE"/>
    <property type="match status" value="1"/>
</dbReference>
<evidence type="ECO:0000256" key="4">
    <source>
        <dbReference type="ARBA" id="ARBA00023136"/>
    </source>
</evidence>
<gene>
    <name evidence="7" type="ORF">FYJ34_02220</name>
</gene>
<dbReference type="InterPro" id="IPR013525">
    <property type="entry name" value="ABC2_TM"/>
</dbReference>
<dbReference type="AlphaFoldDB" id="A0A6N7UZ04"/>
<keyword evidence="3 5" id="KW-1133">Transmembrane helix</keyword>
<organism evidence="7 8">
    <name type="scientific">Suipraeoptans intestinalis</name>
    <dbReference type="NCBI Taxonomy" id="2606628"/>
    <lineage>
        <taxon>Bacteria</taxon>
        <taxon>Bacillati</taxon>
        <taxon>Bacillota</taxon>
        <taxon>Clostridia</taxon>
        <taxon>Lachnospirales</taxon>
        <taxon>Lachnospiraceae</taxon>
        <taxon>Suipraeoptans</taxon>
    </lineage>
</organism>
<feature type="transmembrane region" description="Helical" evidence="5">
    <location>
        <begin position="369"/>
        <end position="394"/>
    </location>
</feature>
<dbReference type="EMBL" id="VULY01000018">
    <property type="protein sequence ID" value="MSR93127.1"/>
    <property type="molecule type" value="Genomic_DNA"/>
</dbReference>
<proteinExistence type="predicted"/>
<evidence type="ECO:0000256" key="1">
    <source>
        <dbReference type="ARBA" id="ARBA00004141"/>
    </source>
</evidence>
<comment type="subcellular location">
    <subcellularLocation>
        <location evidence="1">Membrane</location>
        <topology evidence="1">Multi-pass membrane protein</topology>
    </subcellularLocation>
</comment>